<dbReference type="OrthoDB" id="419598at2759"/>
<dbReference type="EMBL" id="ML996154">
    <property type="protein sequence ID" value="KAF2733929.1"/>
    <property type="molecule type" value="Genomic_DNA"/>
</dbReference>
<dbReference type="PANTHER" id="PTHR47706">
    <property type="entry name" value="NMRA-LIKE FAMILY PROTEIN"/>
    <property type="match status" value="1"/>
</dbReference>
<dbReference type="Gene3D" id="3.40.50.720">
    <property type="entry name" value="NAD(P)-binding Rossmann-like Domain"/>
    <property type="match status" value="1"/>
</dbReference>
<reference evidence="3" key="1">
    <citation type="journal article" date="2020" name="Stud. Mycol.">
        <title>101 Dothideomycetes genomes: a test case for predicting lifestyles and emergence of pathogens.</title>
        <authorList>
            <person name="Haridas S."/>
            <person name="Albert R."/>
            <person name="Binder M."/>
            <person name="Bloem J."/>
            <person name="Labutti K."/>
            <person name="Salamov A."/>
            <person name="Andreopoulos B."/>
            <person name="Baker S."/>
            <person name="Barry K."/>
            <person name="Bills G."/>
            <person name="Bluhm B."/>
            <person name="Cannon C."/>
            <person name="Castanera R."/>
            <person name="Culley D."/>
            <person name="Daum C."/>
            <person name="Ezra D."/>
            <person name="Gonzalez J."/>
            <person name="Henrissat B."/>
            <person name="Kuo A."/>
            <person name="Liang C."/>
            <person name="Lipzen A."/>
            <person name="Lutzoni F."/>
            <person name="Magnuson J."/>
            <person name="Mondo S."/>
            <person name="Nolan M."/>
            <person name="Ohm R."/>
            <person name="Pangilinan J."/>
            <person name="Park H.-J."/>
            <person name="Ramirez L."/>
            <person name="Alfaro M."/>
            <person name="Sun H."/>
            <person name="Tritt A."/>
            <person name="Yoshinaga Y."/>
            <person name="Zwiers L.-H."/>
            <person name="Turgeon B."/>
            <person name="Goodwin S."/>
            <person name="Spatafora J."/>
            <person name="Crous P."/>
            <person name="Grigoriev I."/>
        </authorList>
    </citation>
    <scope>NUCLEOTIDE SEQUENCE</scope>
    <source>
        <strain evidence="3">CBS 125425</strain>
    </source>
</reference>
<dbReference type="AlphaFoldDB" id="A0A9P4QWE5"/>
<evidence type="ECO:0008006" key="5">
    <source>
        <dbReference type="Google" id="ProtNLM"/>
    </source>
</evidence>
<proteinExistence type="predicted"/>
<dbReference type="InterPro" id="IPR036291">
    <property type="entry name" value="NAD(P)-bd_dom_sf"/>
</dbReference>
<keyword evidence="2" id="KW-0560">Oxidoreductase</keyword>
<dbReference type="GO" id="GO:0016491">
    <property type="term" value="F:oxidoreductase activity"/>
    <property type="evidence" value="ECO:0007669"/>
    <property type="project" value="UniProtKB-KW"/>
</dbReference>
<gene>
    <name evidence="3" type="ORF">EJ04DRAFT_438066</name>
</gene>
<accession>A0A9P4QWE5</accession>
<evidence type="ECO:0000256" key="1">
    <source>
        <dbReference type="ARBA" id="ARBA00022857"/>
    </source>
</evidence>
<dbReference type="SUPFAM" id="SSF51735">
    <property type="entry name" value="NAD(P)-binding Rossmann-fold domains"/>
    <property type="match status" value="1"/>
</dbReference>
<dbReference type="PANTHER" id="PTHR47706:SF5">
    <property type="entry name" value="ISOFLAVONE REDUCTASE"/>
    <property type="match status" value="1"/>
</dbReference>
<dbReference type="InterPro" id="IPR051609">
    <property type="entry name" value="NmrA/Isoflavone_reductase-like"/>
</dbReference>
<protein>
    <recommendedName>
        <fullName evidence="5">NmrA-like domain-containing protein</fullName>
    </recommendedName>
</protein>
<dbReference type="Proteomes" id="UP000799444">
    <property type="component" value="Unassembled WGS sequence"/>
</dbReference>
<evidence type="ECO:0000313" key="3">
    <source>
        <dbReference type="EMBL" id="KAF2733929.1"/>
    </source>
</evidence>
<organism evidence="3 4">
    <name type="scientific">Polyplosphaeria fusca</name>
    <dbReference type="NCBI Taxonomy" id="682080"/>
    <lineage>
        <taxon>Eukaryota</taxon>
        <taxon>Fungi</taxon>
        <taxon>Dikarya</taxon>
        <taxon>Ascomycota</taxon>
        <taxon>Pezizomycotina</taxon>
        <taxon>Dothideomycetes</taxon>
        <taxon>Pleosporomycetidae</taxon>
        <taxon>Pleosporales</taxon>
        <taxon>Tetraplosphaeriaceae</taxon>
        <taxon>Polyplosphaeria</taxon>
    </lineage>
</organism>
<name>A0A9P4QWE5_9PLEO</name>
<comment type="caution">
    <text evidence="3">The sequence shown here is derived from an EMBL/GenBank/DDBJ whole genome shotgun (WGS) entry which is preliminary data.</text>
</comment>
<sequence>MRVAVAGSCGLALMIAREIHESTSHQLILLSRRHQPGLISQGYQCQVVDYSDANSIQHSLMGVDTVISTVTGTSQLRLIEAAVACRVRRFAPAEFEGRPALRGQGDPLDRGQAAALALLQHYRGYIQSTIFVCGILYERFSVNGMVSQHIGVNTGYGNEGDYILDARNMTAEAPVYDSARNLSTVCLTSAYDAGRFIVRSLDMAQWPAELSMCGERMTVNTLIETVKNCRGRLFNNVRWQDPDGLRYELTMAQMAGDVPRQRRLLTLIATAEGRYDFSTPGFLNAQFPDIQPMSFQDWFTRNWASVP</sequence>
<evidence type="ECO:0000313" key="4">
    <source>
        <dbReference type="Proteomes" id="UP000799444"/>
    </source>
</evidence>
<evidence type="ECO:0000256" key="2">
    <source>
        <dbReference type="ARBA" id="ARBA00023002"/>
    </source>
</evidence>
<keyword evidence="1" id="KW-0521">NADP</keyword>
<keyword evidence="4" id="KW-1185">Reference proteome</keyword>